<reference evidence="4" key="1">
    <citation type="submission" date="2016-09" db="EMBL/GenBank/DDBJ databases">
        <authorList>
            <person name="Greninger A.L."/>
            <person name="Jerome K.R."/>
            <person name="Mcnair B."/>
            <person name="Wallis C."/>
            <person name="Fang F."/>
        </authorList>
    </citation>
    <scope>NUCLEOTIDE SEQUENCE [LARGE SCALE GENOMIC DNA]</scope>
    <source>
        <strain evidence="4">M6</strain>
    </source>
</reference>
<dbReference type="Pfam" id="PF11887">
    <property type="entry name" value="Mce4_CUP1"/>
    <property type="match status" value="1"/>
</dbReference>
<dbReference type="PANTHER" id="PTHR33371:SF15">
    <property type="entry name" value="LIPOPROTEIN LPRN"/>
    <property type="match status" value="1"/>
</dbReference>
<dbReference type="InterPro" id="IPR024516">
    <property type="entry name" value="Mce_C"/>
</dbReference>
<protein>
    <recommendedName>
        <fullName evidence="2">Mammalian cell entry C-terminal domain-containing protein</fullName>
    </recommendedName>
</protein>
<dbReference type="InterPro" id="IPR052336">
    <property type="entry name" value="MlaD_Phospholipid_Transporter"/>
</dbReference>
<accession>A0A1E3RMM2</accession>
<dbReference type="NCBIfam" id="TIGR00996">
    <property type="entry name" value="Mtu_fam_mce"/>
    <property type="match status" value="1"/>
</dbReference>
<keyword evidence="4" id="KW-1185">Reference proteome</keyword>
<comment type="caution">
    <text evidence="3">The sequence shown here is derived from an EMBL/GenBank/DDBJ whole genome shotgun (WGS) entry which is preliminary data.</text>
</comment>
<organism evidence="3 4">
    <name type="scientific">Mycolicibacterium flavescens</name>
    <name type="common">Mycobacterium flavescens</name>
    <dbReference type="NCBI Taxonomy" id="1776"/>
    <lineage>
        <taxon>Bacteria</taxon>
        <taxon>Bacillati</taxon>
        <taxon>Actinomycetota</taxon>
        <taxon>Actinomycetes</taxon>
        <taxon>Mycobacteriales</taxon>
        <taxon>Mycobacteriaceae</taxon>
        <taxon>Mycolicibacterium</taxon>
    </lineage>
</organism>
<proteinExistence type="predicted"/>
<name>A0A1E3RMM2_MYCFV</name>
<sequence>MGTQHLELAAPPEPSTEPLRNGDTIPLSHSSAYPTTERTLASVASVLRGGGVEHLEVISTEVNNILSGNADRIRSLIGKLDTFTTALNAQRYEIARAIEEVRELLTIVVDNDATLDRVLTDFPPLVAHFADQRELFTGSVEALGRFSDVTGRTMAAARADLHENLRLLQRPLKELGRAAPHLPGALEILLTLPFTADEVGKFVRGDYINLSPTFDLTLSTIDNSFLAGTRFSGALRALEQAWGRDPNTMVPDIRFTPNPLTAPGGPLIERSE</sequence>
<feature type="region of interest" description="Disordered" evidence="1">
    <location>
        <begin position="1"/>
        <end position="22"/>
    </location>
</feature>
<dbReference type="Proteomes" id="UP000094053">
    <property type="component" value="Unassembled WGS sequence"/>
</dbReference>
<dbReference type="STRING" id="1776.BHQ18_07055"/>
<dbReference type="AlphaFoldDB" id="A0A1E3RMM2"/>
<dbReference type="EMBL" id="MIHA01000004">
    <property type="protein sequence ID" value="ODQ91145.1"/>
    <property type="molecule type" value="Genomic_DNA"/>
</dbReference>
<feature type="domain" description="Mammalian cell entry C-terminal" evidence="2">
    <location>
        <begin position="16"/>
        <end position="189"/>
    </location>
</feature>
<evidence type="ECO:0000259" key="2">
    <source>
        <dbReference type="Pfam" id="PF11887"/>
    </source>
</evidence>
<evidence type="ECO:0000313" key="4">
    <source>
        <dbReference type="Proteomes" id="UP000094053"/>
    </source>
</evidence>
<evidence type="ECO:0000256" key="1">
    <source>
        <dbReference type="SAM" id="MobiDB-lite"/>
    </source>
</evidence>
<gene>
    <name evidence="3" type="ORF">BHQ18_07055</name>
</gene>
<dbReference type="PANTHER" id="PTHR33371">
    <property type="entry name" value="INTERMEMBRANE PHOSPHOLIPID TRANSPORT SYSTEM BINDING PROTEIN MLAD-RELATED"/>
    <property type="match status" value="1"/>
</dbReference>
<dbReference type="InterPro" id="IPR005693">
    <property type="entry name" value="Mce"/>
</dbReference>
<dbReference type="GO" id="GO:0005576">
    <property type="term" value="C:extracellular region"/>
    <property type="evidence" value="ECO:0007669"/>
    <property type="project" value="TreeGrafter"/>
</dbReference>
<evidence type="ECO:0000313" key="3">
    <source>
        <dbReference type="EMBL" id="ODQ91145.1"/>
    </source>
</evidence>